<dbReference type="EMBL" id="FODY01000002">
    <property type="protein sequence ID" value="SEO47353.1"/>
    <property type="molecule type" value="Genomic_DNA"/>
</dbReference>
<feature type="chain" id="PRO_5039639662" evidence="1">
    <location>
        <begin position="23"/>
        <end position="164"/>
    </location>
</feature>
<reference evidence="3 4" key="1">
    <citation type="submission" date="2016-10" db="EMBL/GenBank/DDBJ databases">
        <authorList>
            <person name="de Groot N.N."/>
        </authorList>
    </citation>
    <scope>NUCLEOTIDE SEQUENCE [LARGE SCALE GENOMIC DNA]</scope>
    <source>
        <strain evidence="3 4">DSM 13305</strain>
    </source>
</reference>
<dbReference type="SMART" id="SM00900">
    <property type="entry name" value="FMN_bind"/>
    <property type="match status" value="1"/>
</dbReference>
<evidence type="ECO:0000256" key="1">
    <source>
        <dbReference type="SAM" id="SignalP"/>
    </source>
</evidence>
<dbReference type="InterPro" id="IPR007329">
    <property type="entry name" value="FMN-bd"/>
</dbReference>
<dbReference type="Pfam" id="PF04205">
    <property type="entry name" value="FMN_bind"/>
    <property type="match status" value="1"/>
</dbReference>
<dbReference type="Proteomes" id="UP000198847">
    <property type="component" value="Unassembled WGS sequence"/>
</dbReference>
<feature type="signal peptide" evidence="1">
    <location>
        <begin position="1"/>
        <end position="22"/>
    </location>
</feature>
<feature type="domain" description="FMN-binding" evidence="2">
    <location>
        <begin position="67"/>
        <end position="162"/>
    </location>
</feature>
<sequence>MKLNKKYTLLMLAGTLSAQFLAGCGQQPATDVAVKDTASSKKAPCCDLSDAKDGSYTGESSSDDSMGKGRIAISIKDHKIVSVNYVGVDSEGKLKGADYGKTNGKVENPAFYQKAQTAVKANTAYAEQLLQVQELAKVDAISGATISYQQFIEAAKMALLEAKK</sequence>
<accession>A0A1H8Q0P2</accession>
<evidence type="ECO:0000313" key="4">
    <source>
        <dbReference type="Proteomes" id="UP000198847"/>
    </source>
</evidence>
<organism evidence="3 4">
    <name type="scientific">Propionispora vibrioides</name>
    <dbReference type="NCBI Taxonomy" id="112903"/>
    <lineage>
        <taxon>Bacteria</taxon>
        <taxon>Bacillati</taxon>
        <taxon>Bacillota</taxon>
        <taxon>Negativicutes</taxon>
        <taxon>Selenomonadales</taxon>
        <taxon>Sporomusaceae</taxon>
        <taxon>Propionispora</taxon>
    </lineage>
</organism>
<evidence type="ECO:0000259" key="2">
    <source>
        <dbReference type="SMART" id="SM00900"/>
    </source>
</evidence>
<dbReference type="STRING" id="112903.SAMN04490178_102135"/>
<dbReference type="OrthoDB" id="90011at2"/>
<dbReference type="PROSITE" id="PS51257">
    <property type="entry name" value="PROKAR_LIPOPROTEIN"/>
    <property type="match status" value="1"/>
</dbReference>
<keyword evidence="1" id="KW-0732">Signal</keyword>
<evidence type="ECO:0000313" key="3">
    <source>
        <dbReference type="EMBL" id="SEO47353.1"/>
    </source>
</evidence>
<proteinExistence type="predicted"/>
<gene>
    <name evidence="3" type="ORF">SAMN04490178_102135</name>
</gene>
<dbReference type="GO" id="GO:0016020">
    <property type="term" value="C:membrane"/>
    <property type="evidence" value="ECO:0007669"/>
    <property type="project" value="InterPro"/>
</dbReference>
<dbReference type="RefSeq" id="WP_091743850.1">
    <property type="nucleotide sequence ID" value="NZ_FODY01000002.1"/>
</dbReference>
<protein>
    <submittedName>
        <fullName evidence="3">Major membrane immunogen, membrane-anchored lipoprotein</fullName>
    </submittedName>
</protein>
<keyword evidence="3" id="KW-0449">Lipoprotein</keyword>
<dbReference type="GO" id="GO:0010181">
    <property type="term" value="F:FMN binding"/>
    <property type="evidence" value="ECO:0007669"/>
    <property type="project" value="InterPro"/>
</dbReference>
<keyword evidence="4" id="KW-1185">Reference proteome</keyword>
<dbReference type="AlphaFoldDB" id="A0A1H8Q0P2"/>
<name>A0A1H8Q0P2_9FIRM</name>
<dbReference type="Gene3D" id="3.90.1010.20">
    <property type="match status" value="1"/>
</dbReference>